<keyword evidence="4" id="KW-0378">Hydrolase</keyword>
<dbReference type="InterPro" id="IPR047192">
    <property type="entry name" value="Euk_RPA1_DBD_C"/>
</dbReference>
<evidence type="ECO:0000256" key="8">
    <source>
        <dbReference type="SAM" id="MobiDB-lite"/>
    </source>
</evidence>
<feature type="region of interest" description="Disordered" evidence="8">
    <location>
        <begin position="454"/>
        <end position="485"/>
    </location>
</feature>
<dbReference type="InterPro" id="IPR012340">
    <property type="entry name" value="NA-bd_OB-fold"/>
</dbReference>
<evidence type="ECO:0000313" key="10">
    <source>
        <dbReference type="EMBL" id="CAI9772051.1"/>
    </source>
</evidence>
<sequence length="728" mass="82238">MAPIIDMLTDIVPTKTKWAFRVRVVRLWENLTFGKSDDIYSLEMVLIDRDGTRIHASVKRNLIKTFKPIIREGVLYVMRDFVIGYNNSKYKASSHRYKLNFMMKTYVNEVEDSSFPSHIYDFIPFADLLSASEIDENKLIDVIGEVVGKDTVRSKEISGRSTRMIDILLQDTENNRLSCTIWGEQADELGNVLNTENPEPAILLLQMCRAKKFRGEVRICNTYHVTKLCVNAQLAEVQAFRDKLFTGNENLTQRISQISSSSVCDVSDDLAGGGCDVKSIDQLLDSSEVGHCWIYATIVAVENDRNWCYLSCKKCLKKVNPIETRFHCEKCDSFSSDGILRFKVQLMVIDGTGSASFLMWDRESLQLIGKTAATLNEDMVQNAEDLSYPNDIEALVDRKILFKVQVKQQNIEQRSDIFTVMRLTADDSLISKYVIFPNVESQGSDMFLKSDKNANEELNDSTSDTSDNKDNTPTKPHQKPLSLDKLEPSNALLGKTTYVHCKAGRGRSTTIVICYLVKYNQMIPEAAYEYVRSIRPRVLLASSQWQILINHQTRHHSHGFCFLNDDNQDNHIFRVSFTPLQNGRTIISRTSLHVLPSGKHIIRNGVSESSTNSQSVCSDDETLSVNLQGTSVNLMSENTQAQNNKNSHTGTAPVRSRTPLSNVTNGFRDISNSIAHANKRRRVRHLSTFGKHRMHDGLIEKLSFDLSDVDDAASGNDLKRGDFLSFSS</sequence>
<protein>
    <recommendedName>
        <fullName evidence="9">Tyrosine specific protein phosphatases domain-containing protein</fullName>
    </recommendedName>
</protein>
<proteinExistence type="inferred from homology"/>
<comment type="similarity">
    <text evidence="1">Belongs to the replication factor A protein 1 family.</text>
</comment>
<dbReference type="GO" id="GO:0003677">
    <property type="term" value="F:DNA binding"/>
    <property type="evidence" value="ECO:0007669"/>
    <property type="project" value="UniProtKB-KW"/>
</dbReference>
<dbReference type="GO" id="GO:0008270">
    <property type="term" value="F:zinc ion binding"/>
    <property type="evidence" value="ECO:0007669"/>
    <property type="project" value="UniProtKB-KW"/>
</dbReference>
<dbReference type="InterPro" id="IPR029021">
    <property type="entry name" value="Prot-tyrosine_phosphatase-like"/>
</dbReference>
<dbReference type="SUPFAM" id="SSF52799">
    <property type="entry name" value="(Phosphotyrosine protein) phosphatases II"/>
    <property type="match status" value="1"/>
</dbReference>
<evidence type="ECO:0000256" key="7">
    <source>
        <dbReference type="ARBA" id="ARBA00023125"/>
    </source>
</evidence>
<dbReference type="CDD" id="cd04476">
    <property type="entry name" value="RPA1_DBD_C"/>
    <property type="match status" value="1"/>
</dbReference>
<dbReference type="Gene3D" id="3.90.190.10">
    <property type="entry name" value="Protein tyrosine phosphatase superfamily"/>
    <property type="match status" value="1"/>
</dbReference>
<dbReference type="InterPro" id="IPR016130">
    <property type="entry name" value="Tyr_Pase_AS"/>
</dbReference>
<dbReference type="PANTHER" id="PTHR47165">
    <property type="entry name" value="OS03G0429900 PROTEIN"/>
    <property type="match status" value="1"/>
</dbReference>
<dbReference type="SMART" id="SM00195">
    <property type="entry name" value="DSPc"/>
    <property type="match status" value="1"/>
</dbReference>
<gene>
    <name evidence="10" type="ORF">FPE_LOCUS19481</name>
</gene>
<dbReference type="InterPro" id="IPR000340">
    <property type="entry name" value="Dual-sp_phosphatase_cat-dom"/>
</dbReference>
<evidence type="ECO:0000256" key="6">
    <source>
        <dbReference type="ARBA" id="ARBA00022912"/>
    </source>
</evidence>
<dbReference type="CDD" id="cd04480">
    <property type="entry name" value="RPA1_DBD_A_like"/>
    <property type="match status" value="1"/>
</dbReference>
<keyword evidence="3" id="KW-0863">Zinc-finger</keyword>
<dbReference type="InterPro" id="IPR003871">
    <property type="entry name" value="RFA1B/D_OB_1st"/>
</dbReference>
<dbReference type="Pfam" id="PF00782">
    <property type="entry name" value="DSPc"/>
    <property type="match status" value="1"/>
</dbReference>
<dbReference type="SUPFAM" id="SSF50249">
    <property type="entry name" value="Nucleic acid-binding proteins"/>
    <property type="match status" value="3"/>
</dbReference>
<keyword evidence="5" id="KW-0862">Zinc</keyword>
<evidence type="ECO:0000256" key="1">
    <source>
        <dbReference type="ARBA" id="ARBA00005690"/>
    </source>
</evidence>
<dbReference type="InterPro" id="IPR000387">
    <property type="entry name" value="Tyr_Pase_dom"/>
</dbReference>
<feature type="region of interest" description="Disordered" evidence="8">
    <location>
        <begin position="640"/>
        <end position="665"/>
    </location>
</feature>
<dbReference type="Pfam" id="PF08646">
    <property type="entry name" value="Rep_fac-A_C"/>
    <property type="match status" value="1"/>
</dbReference>
<dbReference type="FunFam" id="3.90.190.10:FF:000157">
    <property type="entry name" value="Protein-tyrosine phosphatase"/>
    <property type="match status" value="1"/>
</dbReference>
<dbReference type="InterPro" id="IPR013955">
    <property type="entry name" value="Rep_factor-A_C"/>
</dbReference>
<feature type="compositionally biased region" description="Polar residues" evidence="8">
    <location>
        <begin position="640"/>
        <end position="650"/>
    </location>
</feature>
<keyword evidence="2" id="KW-0479">Metal-binding</keyword>
<dbReference type="Pfam" id="PF02721">
    <property type="entry name" value="DUF223"/>
    <property type="match status" value="1"/>
</dbReference>
<dbReference type="CDD" id="cd04481">
    <property type="entry name" value="RPA1_DBD_B_like"/>
    <property type="match status" value="1"/>
</dbReference>
<evidence type="ECO:0000256" key="4">
    <source>
        <dbReference type="ARBA" id="ARBA00022801"/>
    </source>
</evidence>
<evidence type="ECO:0000256" key="3">
    <source>
        <dbReference type="ARBA" id="ARBA00022771"/>
    </source>
</evidence>
<evidence type="ECO:0000313" key="11">
    <source>
        <dbReference type="Proteomes" id="UP000834106"/>
    </source>
</evidence>
<evidence type="ECO:0000256" key="5">
    <source>
        <dbReference type="ARBA" id="ARBA00022833"/>
    </source>
</evidence>
<evidence type="ECO:0000256" key="2">
    <source>
        <dbReference type="ARBA" id="ARBA00022723"/>
    </source>
</evidence>
<evidence type="ECO:0000259" key="9">
    <source>
        <dbReference type="PROSITE" id="PS50056"/>
    </source>
</evidence>
<dbReference type="PANTHER" id="PTHR47165:SF4">
    <property type="entry name" value="OS03G0429900 PROTEIN"/>
    <property type="match status" value="1"/>
</dbReference>
<organism evidence="10 11">
    <name type="scientific">Fraxinus pennsylvanica</name>
    <dbReference type="NCBI Taxonomy" id="56036"/>
    <lineage>
        <taxon>Eukaryota</taxon>
        <taxon>Viridiplantae</taxon>
        <taxon>Streptophyta</taxon>
        <taxon>Embryophyta</taxon>
        <taxon>Tracheophyta</taxon>
        <taxon>Spermatophyta</taxon>
        <taxon>Magnoliopsida</taxon>
        <taxon>eudicotyledons</taxon>
        <taxon>Gunneridae</taxon>
        <taxon>Pentapetalae</taxon>
        <taxon>asterids</taxon>
        <taxon>lamiids</taxon>
        <taxon>Lamiales</taxon>
        <taxon>Oleaceae</taxon>
        <taxon>Oleeae</taxon>
        <taxon>Fraxinus</taxon>
    </lineage>
</organism>
<dbReference type="AlphaFoldDB" id="A0AAD1ZLK4"/>
<dbReference type="EMBL" id="OU503047">
    <property type="protein sequence ID" value="CAI9772051.1"/>
    <property type="molecule type" value="Genomic_DNA"/>
</dbReference>
<reference evidence="10" key="1">
    <citation type="submission" date="2023-05" db="EMBL/GenBank/DDBJ databases">
        <authorList>
            <person name="Huff M."/>
        </authorList>
    </citation>
    <scope>NUCLEOTIDE SEQUENCE</scope>
</reference>
<feature type="domain" description="Tyrosine specific protein phosphatases" evidence="9">
    <location>
        <begin position="494"/>
        <end position="546"/>
    </location>
</feature>
<dbReference type="InterPro" id="IPR020422">
    <property type="entry name" value="TYR_PHOSPHATASE_DUAL_dom"/>
</dbReference>
<dbReference type="GO" id="GO:0004721">
    <property type="term" value="F:phosphoprotein phosphatase activity"/>
    <property type="evidence" value="ECO:0007669"/>
    <property type="project" value="UniProtKB-KW"/>
</dbReference>
<dbReference type="PROSITE" id="PS50056">
    <property type="entry name" value="TYR_PHOSPHATASE_2"/>
    <property type="match status" value="1"/>
</dbReference>
<dbReference type="PROSITE" id="PS00383">
    <property type="entry name" value="TYR_PHOSPHATASE_1"/>
    <property type="match status" value="1"/>
</dbReference>
<name>A0AAD1ZLK4_9LAMI</name>
<dbReference type="Proteomes" id="UP000834106">
    <property type="component" value="Chromosome 12"/>
</dbReference>
<accession>A0AAD1ZLK4</accession>
<dbReference type="Gene3D" id="2.40.50.140">
    <property type="entry name" value="Nucleic acid-binding proteins"/>
    <property type="match status" value="3"/>
</dbReference>
<keyword evidence="6" id="KW-0904">Protein phosphatase</keyword>
<keyword evidence="11" id="KW-1185">Reference proteome</keyword>
<keyword evidence="7" id="KW-0238">DNA-binding</keyword>